<dbReference type="Pfam" id="PF13177">
    <property type="entry name" value="DNA_pol3_delta2"/>
    <property type="match status" value="2"/>
</dbReference>
<dbReference type="InterPro" id="IPR027417">
    <property type="entry name" value="P-loop_NTPase"/>
</dbReference>
<dbReference type="AlphaFoldDB" id="A0A1G2CTN6"/>
<comment type="function">
    <text evidence="3">DNA polymerase III is a complex, multichain enzyme responsible for most of the replicative synthesis in bacteria. This DNA polymerase also exhibits 3' to 5' exonuclease activity.</text>
</comment>
<accession>A0A1G2CTN6</accession>
<name>A0A1G2CTN6_9BACT</name>
<keyword evidence="3" id="KW-0235">DNA replication</keyword>
<keyword evidence="1 3" id="KW-0239">DNA-directed DNA polymerase</keyword>
<evidence type="ECO:0000259" key="4">
    <source>
        <dbReference type="SMART" id="SM00382"/>
    </source>
</evidence>
<dbReference type="EMBL" id="MHLH01000002">
    <property type="protein sequence ID" value="OGZ04733.1"/>
    <property type="molecule type" value="Genomic_DNA"/>
</dbReference>
<evidence type="ECO:0000256" key="2">
    <source>
        <dbReference type="ARBA" id="ARBA00049244"/>
    </source>
</evidence>
<feature type="domain" description="AAA+ ATPase" evidence="4">
    <location>
        <begin position="43"/>
        <end position="164"/>
    </location>
</feature>
<comment type="catalytic activity">
    <reaction evidence="2 3">
        <text>DNA(n) + a 2'-deoxyribonucleoside 5'-triphosphate = DNA(n+1) + diphosphate</text>
        <dbReference type="Rhea" id="RHEA:22508"/>
        <dbReference type="Rhea" id="RHEA-COMP:17339"/>
        <dbReference type="Rhea" id="RHEA-COMP:17340"/>
        <dbReference type="ChEBI" id="CHEBI:33019"/>
        <dbReference type="ChEBI" id="CHEBI:61560"/>
        <dbReference type="ChEBI" id="CHEBI:173112"/>
        <dbReference type="EC" id="2.7.7.7"/>
    </reaction>
</comment>
<dbReference type="Gene3D" id="3.40.50.300">
    <property type="entry name" value="P-loop containing nucleotide triphosphate hydrolases"/>
    <property type="match status" value="1"/>
</dbReference>
<dbReference type="PANTHER" id="PTHR11669:SF0">
    <property type="entry name" value="PROTEIN STICHEL-LIKE 2"/>
    <property type="match status" value="1"/>
</dbReference>
<sequence>MDKNSNGASIALYRKYRPASFKDVVGQENVVKVLEASAKAGEPAHAYLFSGSRGTGKTSVARILAKTLGTTDNDLVEIDAASNRGIDDIRELREAVRTNPFDSKYKVYIIDEAHMLTKEAFNALLKTLEEPPKHVIFILATTELDKLPETVISRCQQFSFKKPSEEVLKNTVLDVAKKEEFKIDVSGAELIALLGDGSFRDALGILQKVMSFSKDKKISRKEIEEITGAPSAELINNFILAILKKDAELGINAIMEAKKQDVEMKVYMKLILHKVRLALLLKYAPLVGKKLVGELGEEDNAFMDRIMKPYSAGITSGLLRELLDCYSQIDRSIIAELPLELALVKIVGENK</sequence>
<dbReference type="GO" id="GO:0006261">
    <property type="term" value="P:DNA-templated DNA replication"/>
    <property type="evidence" value="ECO:0007669"/>
    <property type="project" value="TreeGrafter"/>
</dbReference>
<dbReference type="GO" id="GO:0009360">
    <property type="term" value="C:DNA polymerase III complex"/>
    <property type="evidence" value="ECO:0007669"/>
    <property type="project" value="InterPro"/>
</dbReference>
<dbReference type="EC" id="2.7.7.7" evidence="3"/>
<dbReference type="CDD" id="cd00009">
    <property type="entry name" value="AAA"/>
    <property type="match status" value="1"/>
</dbReference>
<dbReference type="InterPro" id="IPR050238">
    <property type="entry name" value="DNA_Rep/Repair_Clamp_Loader"/>
</dbReference>
<protein>
    <recommendedName>
        <fullName evidence="3">DNA polymerase III subunit gamma/tau</fullName>
        <ecNumber evidence="3">2.7.7.7</ecNumber>
    </recommendedName>
</protein>
<dbReference type="Proteomes" id="UP000178841">
    <property type="component" value="Unassembled WGS sequence"/>
</dbReference>
<dbReference type="SMART" id="SM00382">
    <property type="entry name" value="AAA"/>
    <property type="match status" value="1"/>
</dbReference>
<dbReference type="NCBIfam" id="TIGR02397">
    <property type="entry name" value="dnaX_nterm"/>
    <property type="match status" value="1"/>
</dbReference>
<keyword evidence="3" id="KW-0547">Nucleotide-binding</keyword>
<comment type="subunit">
    <text evidence="3">DNA polymerase III contains a core (composed of alpha, epsilon and theta chains) that associates with a tau subunit. This core dimerizes to form the POLIII' complex. PolIII' associates with the gamma complex (composed of gamma, delta, delta', psi and chi chains) and with the beta chain to form the complete DNA polymerase III complex.</text>
</comment>
<keyword evidence="3" id="KW-0548">Nucleotidyltransferase</keyword>
<dbReference type="InterPro" id="IPR003593">
    <property type="entry name" value="AAA+_ATPase"/>
</dbReference>
<evidence type="ECO:0000313" key="6">
    <source>
        <dbReference type="Proteomes" id="UP000178841"/>
    </source>
</evidence>
<organism evidence="5 6">
    <name type="scientific">Candidatus Lloydbacteria bacterium RIFCSPHIGHO2_01_FULL_41_20</name>
    <dbReference type="NCBI Taxonomy" id="1798657"/>
    <lineage>
        <taxon>Bacteria</taxon>
        <taxon>Candidatus Lloydiibacteriota</taxon>
    </lineage>
</organism>
<comment type="similarity">
    <text evidence="3">Belongs to the DnaX/STICHEL family.</text>
</comment>
<keyword evidence="3" id="KW-0067">ATP-binding</keyword>
<evidence type="ECO:0000256" key="3">
    <source>
        <dbReference type="RuleBase" id="RU364063"/>
    </source>
</evidence>
<reference evidence="5 6" key="1">
    <citation type="journal article" date="2016" name="Nat. Commun.">
        <title>Thousands of microbial genomes shed light on interconnected biogeochemical processes in an aquifer system.</title>
        <authorList>
            <person name="Anantharaman K."/>
            <person name="Brown C.T."/>
            <person name="Hug L.A."/>
            <person name="Sharon I."/>
            <person name="Castelle C.J."/>
            <person name="Probst A.J."/>
            <person name="Thomas B.C."/>
            <person name="Singh A."/>
            <person name="Wilkins M.J."/>
            <person name="Karaoz U."/>
            <person name="Brodie E.L."/>
            <person name="Williams K.H."/>
            <person name="Hubbard S.S."/>
            <person name="Banfield J.F."/>
        </authorList>
    </citation>
    <scope>NUCLEOTIDE SEQUENCE [LARGE SCALE GENOMIC DNA]</scope>
</reference>
<dbReference type="Gene3D" id="1.10.8.60">
    <property type="match status" value="1"/>
</dbReference>
<evidence type="ECO:0000313" key="5">
    <source>
        <dbReference type="EMBL" id="OGZ04733.1"/>
    </source>
</evidence>
<keyword evidence="3" id="KW-0808">Transferase</keyword>
<comment type="caution">
    <text evidence="5">The sequence shown here is derived from an EMBL/GenBank/DDBJ whole genome shotgun (WGS) entry which is preliminary data.</text>
</comment>
<dbReference type="GO" id="GO:0003887">
    <property type="term" value="F:DNA-directed DNA polymerase activity"/>
    <property type="evidence" value="ECO:0007669"/>
    <property type="project" value="UniProtKB-KW"/>
</dbReference>
<proteinExistence type="inferred from homology"/>
<gene>
    <name evidence="3" type="primary">dnaX</name>
    <name evidence="5" type="ORF">A2648_02735</name>
</gene>
<dbReference type="InterPro" id="IPR012763">
    <property type="entry name" value="DNA_pol_III_sug/sutau_N"/>
</dbReference>
<evidence type="ECO:0000256" key="1">
    <source>
        <dbReference type="ARBA" id="ARBA00022932"/>
    </source>
</evidence>
<dbReference type="STRING" id="1798657.A2648_02735"/>
<dbReference type="SUPFAM" id="SSF52540">
    <property type="entry name" value="P-loop containing nucleoside triphosphate hydrolases"/>
    <property type="match status" value="1"/>
</dbReference>
<dbReference type="PANTHER" id="PTHR11669">
    <property type="entry name" value="REPLICATION FACTOR C / DNA POLYMERASE III GAMMA-TAU SUBUNIT"/>
    <property type="match status" value="1"/>
</dbReference>
<dbReference type="GO" id="GO:0005524">
    <property type="term" value="F:ATP binding"/>
    <property type="evidence" value="ECO:0007669"/>
    <property type="project" value="UniProtKB-KW"/>
</dbReference>